<feature type="non-terminal residue" evidence="1">
    <location>
        <position position="440"/>
    </location>
</feature>
<gene>
    <name evidence="1" type="ORF">BV25DRAFT_1996436</name>
</gene>
<organism evidence="1 2">
    <name type="scientific">Artomyces pyxidatus</name>
    <dbReference type="NCBI Taxonomy" id="48021"/>
    <lineage>
        <taxon>Eukaryota</taxon>
        <taxon>Fungi</taxon>
        <taxon>Dikarya</taxon>
        <taxon>Basidiomycota</taxon>
        <taxon>Agaricomycotina</taxon>
        <taxon>Agaricomycetes</taxon>
        <taxon>Russulales</taxon>
        <taxon>Auriscalpiaceae</taxon>
        <taxon>Artomyces</taxon>
    </lineage>
</organism>
<accession>A0ACB8SEJ2</accession>
<comment type="caution">
    <text evidence="1">The sequence shown here is derived from an EMBL/GenBank/DDBJ whole genome shotgun (WGS) entry which is preliminary data.</text>
</comment>
<keyword evidence="2" id="KW-1185">Reference proteome</keyword>
<evidence type="ECO:0000313" key="1">
    <source>
        <dbReference type="EMBL" id="KAI0054293.1"/>
    </source>
</evidence>
<dbReference type="Proteomes" id="UP000814140">
    <property type="component" value="Unassembled WGS sequence"/>
</dbReference>
<protein>
    <submittedName>
        <fullName evidence="1">Cytochrome P450</fullName>
    </submittedName>
</protein>
<reference evidence="1" key="2">
    <citation type="journal article" date="2022" name="New Phytol.">
        <title>Evolutionary transition to the ectomycorrhizal habit in the genomes of a hyperdiverse lineage of mushroom-forming fungi.</title>
        <authorList>
            <person name="Looney B."/>
            <person name="Miyauchi S."/>
            <person name="Morin E."/>
            <person name="Drula E."/>
            <person name="Courty P.E."/>
            <person name="Kohler A."/>
            <person name="Kuo A."/>
            <person name="LaButti K."/>
            <person name="Pangilinan J."/>
            <person name="Lipzen A."/>
            <person name="Riley R."/>
            <person name="Andreopoulos W."/>
            <person name="He G."/>
            <person name="Johnson J."/>
            <person name="Nolan M."/>
            <person name="Tritt A."/>
            <person name="Barry K.W."/>
            <person name="Grigoriev I.V."/>
            <person name="Nagy L.G."/>
            <person name="Hibbett D."/>
            <person name="Henrissat B."/>
            <person name="Matheny P.B."/>
            <person name="Labbe J."/>
            <person name="Martin F.M."/>
        </authorList>
    </citation>
    <scope>NUCLEOTIDE SEQUENCE</scope>
    <source>
        <strain evidence="1">HHB10654</strain>
    </source>
</reference>
<evidence type="ECO:0000313" key="2">
    <source>
        <dbReference type="Proteomes" id="UP000814140"/>
    </source>
</evidence>
<reference evidence="1" key="1">
    <citation type="submission" date="2021-03" db="EMBL/GenBank/DDBJ databases">
        <authorList>
            <consortium name="DOE Joint Genome Institute"/>
            <person name="Ahrendt S."/>
            <person name="Looney B.P."/>
            <person name="Miyauchi S."/>
            <person name="Morin E."/>
            <person name="Drula E."/>
            <person name="Courty P.E."/>
            <person name="Chicoki N."/>
            <person name="Fauchery L."/>
            <person name="Kohler A."/>
            <person name="Kuo A."/>
            <person name="Labutti K."/>
            <person name="Pangilinan J."/>
            <person name="Lipzen A."/>
            <person name="Riley R."/>
            <person name="Andreopoulos W."/>
            <person name="He G."/>
            <person name="Johnson J."/>
            <person name="Barry K.W."/>
            <person name="Grigoriev I.V."/>
            <person name="Nagy L."/>
            <person name="Hibbett D."/>
            <person name="Henrissat B."/>
            <person name="Matheny P.B."/>
            <person name="Labbe J."/>
            <person name="Martin F."/>
        </authorList>
    </citation>
    <scope>NUCLEOTIDE SEQUENCE</scope>
    <source>
        <strain evidence="1">HHB10654</strain>
    </source>
</reference>
<name>A0ACB8SEJ2_9AGAM</name>
<dbReference type="EMBL" id="MU277542">
    <property type="protein sequence ID" value="KAI0054293.1"/>
    <property type="molecule type" value="Genomic_DNA"/>
</dbReference>
<sequence>MVRPTLYVLSSSPLRPLLGGIVHITALGKPLIIVNDVKTATAMLEKKGALYSDRPVLEMCGELAGWKEILILQQAHASRFKEMRRSIHRVIGTPAAVSRFHALFETETRGFLKRMLGDPRSVSKNIRKTAGAIILMLAYGYTTKEDNDSVLAVVELAMRQFSELTKSTSGDYLVDVFPILKYIPAWVPGAGFKRTADECYKTLQKMTSVPFQTARKELEDGIALPSFVTMGMEGKQQQLSEYDEDSLRWAAGSLYAGGADTTVSAIHTFYLALTLFPEAQRKAQEEIDTVIGSGRLPTMADRPNLPYVDALLSEVFRWRPVIPNGSPHVVTQDDIHDGFFIPKGSIVIANAWHLLHDPAVYENPDRFDPGRFIAREGKSAEQDPRVCSFGFGRRICPGLHLADATVWLSIAMSLAVFNVSKSVEDGVEITPSGKYLPGSI</sequence>
<proteinExistence type="predicted"/>